<protein>
    <submittedName>
        <fullName evidence="2">Uncharacterized protein</fullName>
    </submittedName>
</protein>
<organism evidence="2 3">
    <name type="scientific">Candidatus Magasanikbacteria bacterium CG10_big_fil_rev_8_21_14_0_10_36_32</name>
    <dbReference type="NCBI Taxonomy" id="1974646"/>
    <lineage>
        <taxon>Bacteria</taxon>
        <taxon>Candidatus Magasanikiibacteriota</taxon>
    </lineage>
</organism>
<evidence type="ECO:0000313" key="3">
    <source>
        <dbReference type="Proteomes" id="UP000231426"/>
    </source>
</evidence>
<sequence>MTIKPKFVVVSLLFCLLGVAAIFYFSYWFNLKQDRVLIGLADSHFPYPDYTTEELENLYPQNPNENVVTVQTPEQTHAKFITALKAGDITGAVECCVVREEWSRMKTRLLDINKNKKIGMMLADIETIEIEMILPTTAVYTYRITAQGQKFGNSMVFNKNSKGVWLIESF</sequence>
<keyword evidence="1" id="KW-1133">Transmembrane helix</keyword>
<reference evidence="3" key="1">
    <citation type="submission" date="2017-09" db="EMBL/GenBank/DDBJ databases">
        <title>Depth-based differentiation of microbial function through sediment-hosted aquifers and enrichment of novel symbionts in the deep terrestrial subsurface.</title>
        <authorList>
            <person name="Probst A.J."/>
            <person name="Ladd B."/>
            <person name="Jarett J.K."/>
            <person name="Geller-Mcgrath D.E."/>
            <person name="Sieber C.M.K."/>
            <person name="Emerson J.B."/>
            <person name="Anantharaman K."/>
            <person name="Thomas B.C."/>
            <person name="Malmstrom R."/>
            <person name="Stieglmeier M."/>
            <person name="Klingl A."/>
            <person name="Woyke T."/>
            <person name="Ryan C.M."/>
            <person name="Banfield J.F."/>
        </authorList>
    </citation>
    <scope>NUCLEOTIDE SEQUENCE [LARGE SCALE GENOMIC DNA]</scope>
</reference>
<keyword evidence="1" id="KW-0472">Membrane</keyword>
<feature type="transmembrane region" description="Helical" evidence="1">
    <location>
        <begin position="7"/>
        <end position="29"/>
    </location>
</feature>
<keyword evidence="1" id="KW-0812">Transmembrane</keyword>
<comment type="caution">
    <text evidence="2">The sequence shown here is derived from an EMBL/GenBank/DDBJ whole genome shotgun (WGS) entry which is preliminary data.</text>
</comment>
<dbReference type="Proteomes" id="UP000231426">
    <property type="component" value="Unassembled WGS sequence"/>
</dbReference>
<name>A0A2M6W5H6_9BACT</name>
<accession>A0A2M6W5H6</accession>
<proteinExistence type="predicted"/>
<evidence type="ECO:0000313" key="2">
    <source>
        <dbReference type="EMBL" id="PIT88057.1"/>
    </source>
</evidence>
<dbReference type="AlphaFoldDB" id="A0A2M6W5H6"/>
<evidence type="ECO:0000256" key="1">
    <source>
        <dbReference type="SAM" id="Phobius"/>
    </source>
</evidence>
<dbReference type="EMBL" id="PFBV01000005">
    <property type="protein sequence ID" value="PIT88057.1"/>
    <property type="molecule type" value="Genomic_DNA"/>
</dbReference>
<gene>
    <name evidence="2" type="ORF">COU29_03525</name>
</gene>